<dbReference type="AlphaFoldDB" id="A0A395S8Q5"/>
<dbReference type="GO" id="GO:0005634">
    <property type="term" value="C:nucleus"/>
    <property type="evidence" value="ECO:0007669"/>
    <property type="project" value="UniProtKB-SubCell"/>
</dbReference>
<dbReference type="Pfam" id="PF04082">
    <property type="entry name" value="Fungal_trans"/>
    <property type="match status" value="1"/>
</dbReference>
<dbReference type="EMBL" id="PXOF01000067">
    <property type="protein sequence ID" value="RGP68710.1"/>
    <property type="molecule type" value="Genomic_DNA"/>
</dbReference>
<evidence type="ECO:0000256" key="2">
    <source>
        <dbReference type="ARBA" id="ARBA00022723"/>
    </source>
</evidence>
<dbReference type="SMART" id="SM00906">
    <property type="entry name" value="Fungal_trans"/>
    <property type="match status" value="1"/>
</dbReference>
<proteinExistence type="predicted"/>
<dbReference type="PANTHER" id="PTHR47338:SF7">
    <property type="entry name" value="ZN(II)2CYS6 TRANSCRIPTION FACTOR (EUROFUNG)"/>
    <property type="match status" value="1"/>
</dbReference>
<evidence type="ECO:0000256" key="1">
    <source>
        <dbReference type="ARBA" id="ARBA00004123"/>
    </source>
</evidence>
<sequence length="587" mass="65906">MLPPLGSQELESVTDASDSPVQETLSCEPAEAPDSCEPSEQLALKALTIFFTRLRHIPVFSFLHRALIVDQYQSKSINKALLLSLIGVVSVYHDLGPGMVERGDEFIARAERHILQDLKNPAVPNVQALIFIIKHRAYRRRFTSSFALTAIAIRSAMGLRLNYDDPKLDFLTQECCRRTMWSLYLIDTVMSAGYQDFTLSPSRLLHIQLPAHDSNFDLGVPEEGNYLESPQYNSVNNTPSTLNLVIRMMHIRYRVLEFTKQAVKSDVLMSNLAPQVDSFQLEFNNYQSQLPTQFQSTTRNIQLHAHASSLCSFLSIQVHWHMAQCNMYRLFMEGLVEALPQPALNALEHDFVRACQIRCYKSAISLAETLRTVLSIRPHDVSLDLDIAVCIYQCCRILVHANYTLRIIPDDMTEAVKANCQTCTDFLESMFFECEAVKTIVRSIKNIFCETLIGGQKEDSYELTATIAMANLSERQEITIPSPNEDSGLPQKSETRTHVFSRHSLVGQVKVPNKDSSLVTSPSLAKPDTQYMQTEYFSPNLSPGSVDGTTVDNAASSGLNLVGSLSQEAFDFNMLDFNLDSSILFLS</sequence>
<dbReference type="PANTHER" id="PTHR47338">
    <property type="entry name" value="ZN(II)2CYS6 TRANSCRIPTION FACTOR (EUROFUNG)-RELATED"/>
    <property type="match status" value="1"/>
</dbReference>
<evidence type="ECO:0000256" key="5">
    <source>
        <dbReference type="ARBA" id="ARBA00023242"/>
    </source>
</evidence>
<keyword evidence="3" id="KW-0805">Transcription regulation</keyword>
<feature type="region of interest" description="Disordered" evidence="6">
    <location>
        <begin position="1"/>
        <end position="34"/>
    </location>
</feature>
<gene>
    <name evidence="8" type="ORF">FSPOR_5181</name>
</gene>
<keyword evidence="5" id="KW-0539">Nucleus</keyword>
<keyword evidence="2" id="KW-0479">Metal-binding</keyword>
<reference evidence="8 9" key="1">
    <citation type="journal article" date="2018" name="PLoS Pathog.">
        <title>Evolution of structural diversity of trichothecenes, a family of toxins produced by plant pathogenic and entomopathogenic fungi.</title>
        <authorList>
            <person name="Proctor R.H."/>
            <person name="McCormick S.P."/>
            <person name="Kim H.S."/>
            <person name="Cardoza R.E."/>
            <person name="Stanley A.M."/>
            <person name="Lindo L."/>
            <person name="Kelly A."/>
            <person name="Brown D.W."/>
            <person name="Lee T."/>
            <person name="Vaughan M.M."/>
            <person name="Alexander N.J."/>
            <person name="Busman M."/>
            <person name="Gutierrez S."/>
        </authorList>
    </citation>
    <scope>NUCLEOTIDE SEQUENCE [LARGE SCALE GENOMIC DNA]</scope>
    <source>
        <strain evidence="8 9">NRRL 3299</strain>
    </source>
</reference>
<name>A0A395S8Q5_FUSSP</name>
<accession>A0A395S8Q5</accession>
<dbReference type="GO" id="GO:0000981">
    <property type="term" value="F:DNA-binding transcription factor activity, RNA polymerase II-specific"/>
    <property type="evidence" value="ECO:0007669"/>
    <property type="project" value="InterPro"/>
</dbReference>
<dbReference type="STRING" id="5514.A0A395S8Q5"/>
<dbReference type="InterPro" id="IPR007219">
    <property type="entry name" value="XnlR_reg_dom"/>
</dbReference>
<evidence type="ECO:0000313" key="8">
    <source>
        <dbReference type="EMBL" id="RGP68710.1"/>
    </source>
</evidence>
<feature type="domain" description="Xylanolytic transcriptional activator regulatory" evidence="7">
    <location>
        <begin position="145"/>
        <end position="216"/>
    </location>
</feature>
<evidence type="ECO:0000256" key="3">
    <source>
        <dbReference type="ARBA" id="ARBA00023015"/>
    </source>
</evidence>
<organism evidence="8 9">
    <name type="scientific">Fusarium sporotrichioides</name>
    <dbReference type="NCBI Taxonomy" id="5514"/>
    <lineage>
        <taxon>Eukaryota</taxon>
        <taxon>Fungi</taxon>
        <taxon>Dikarya</taxon>
        <taxon>Ascomycota</taxon>
        <taxon>Pezizomycotina</taxon>
        <taxon>Sordariomycetes</taxon>
        <taxon>Hypocreomycetidae</taxon>
        <taxon>Hypocreales</taxon>
        <taxon>Nectriaceae</taxon>
        <taxon>Fusarium</taxon>
    </lineage>
</organism>
<evidence type="ECO:0000259" key="7">
    <source>
        <dbReference type="SMART" id="SM00906"/>
    </source>
</evidence>
<comment type="subcellular location">
    <subcellularLocation>
        <location evidence="1">Nucleus</location>
    </subcellularLocation>
</comment>
<dbReference type="CDD" id="cd12148">
    <property type="entry name" value="fungal_TF_MHR"/>
    <property type="match status" value="1"/>
</dbReference>
<dbReference type="GO" id="GO:0006351">
    <property type="term" value="P:DNA-templated transcription"/>
    <property type="evidence" value="ECO:0007669"/>
    <property type="project" value="InterPro"/>
</dbReference>
<keyword evidence="4" id="KW-0804">Transcription</keyword>
<dbReference type="Proteomes" id="UP000266152">
    <property type="component" value="Unassembled WGS sequence"/>
</dbReference>
<dbReference type="InterPro" id="IPR050815">
    <property type="entry name" value="TF_fung"/>
</dbReference>
<dbReference type="GO" id="GO:0003677">
    <property type="term" value="F:DNA binding"/>
    <property type="evidence" value="ECO:0007669"/>
    <property type="project" value="InterPro"/>
</dbReference>
<keyword evidence="9" id="KW-1185">Reference proteome</keyword>
<evidence type="ECO:0000256" key="4">
    <source>
        <dbReference type="ARBA" id="ARBA00023163"/>
    </source>
</evidence>
<dbReference type="GO" id="GO:0008270">
    <property type="term" value="F:zinc ion binding"/>
    <property type="evidence" value="ECO:0007669"/>
    <property type="project" value="InterPro"/>
</dbReference>
<comment type="caution">
    <text evidence="8">The sequence shown here is derived from an EMBL/GenBank/DDBJ whole genome shotgun (WGS) entry which is preliminary data.</text>
</comment>
<evidence type="ECO:0000313" key="9">
    <source>
        <dbReference type="Proteomes" id="UP000266152"/>
    </source>
</evidence>
<protein>
    <recommendedName>
        <fullName evidence="7">Xylanolytic transcriptional activator regulatory domain-containing protein</fullName>
    </recommendedName>
</protein>
<evidence type="ECO:0000256" key="6">
    <source>
        <dbReference type="SAM" id="MobiDB-lite"/>
    </source>
</evidence>
<feature type="compositionally biased region" description="Polar residues" evidence="6">
    <location>
        <begin position="9"/>
        <end position="25"/>
    </location>
</feature>